<dbReference type="SUPFAM" id="SSF56399">
    <property type="entry name" value="ADP-ribosylation"/>
    <property type="match status" value="1"/>
</dbReference>
<evidence type="ECO:0000256" key="1">
    <source>
        <dbReference type="ARBA" id="ARBA00022676"/>
    </source>
</evidence>
<evidence type="ECO:0000313" key="6">
    <source>
        <dbReference type="Proteomes" id="UP000031599"/>
    </source>
</evidence>
<comment type="caution">
    <text evidence="5">The sequence shown here is derived from an EMBL/GenBank/DDBJ whole genome shotgun (WGS) entry which is preliminary data.</text>
</comment>
<dbReference type="Gene3D" id="3.90.228.10">
    <property type="match status" value="1"/>
</dbReference>
<evidence type="ECO:0000313" key="5">
    <source>
        <dbReference type="EMBL" id="KIG12968.1"/>
    </source>
</evidence>
<dbReference type="PANTHER" id="PTHR10459">
    <property type="entry name" value="DNA LIGASE"/>
    <property type="match status" value="1"/>
</dbReference>
<accession>A0A0C1ZPK8</accession>
<keyword evidence="1" id="KW-0328">Glycosyltransferase</keyword>
<dbReference type="InterPro" id="IPR050800">
    <property type="entry name" value="ARTD/PARP"/>
</dbReference>
<dbReference type="GO" id="GO:0035861">
    <property type="term" value="C:site of double-strand break"/>
    <property type="evidence" value="ECO:0007669"/>
    <property type="project" value="TreeGrafter"/>
</dbReference>
<evidence type="ECO:0000256" key="2">
    <source>
        <dbReference type="ARBA" id="ARBA00022679"/>
    </source>
</evidence>
<dbReference type="EMBL" id="JMCC02000112">
    <property type="protein sequence ID" value="KIG12968.1"/>
    <property type="molecule type" value="Genomic_DNA"/>
</dbReference>
<sequence>MAVKFARKQIPAGFAPSEFIYKGRPAKDQGDFADDVGIADMASVNQFEDRNSSKYYHAGVLEARGTWFVYTEWGRISGGKSWPGNSPKGGMDFMFTKCSTEAEARSAFAKQCRSKNLARLTQKQVGSKTIWVAKVDKSGKSKDAYIVQSLAARERGLPDAYSIKDDSGVVKAKPAAKRAAAKKARKPKPGKNFQPQVVALAKDLVGGTRDYARAAAQATGIIPTMDSITEVRDEFLPLAMQRIADVASANPQRKRESQDAWDRRLLDLQISDDKLVDISKLVAALVPRVIPLRGTPRQRAAATILSSDNILSIQNDLDAFASSLQNEDFSVDDKKAVDDVDPDRVLNAQLSWIDPRSTKGKWLASVYAGMTNNRHNYIRGKLVIKNIFEVQRPDRDHRFVDAVAKVAKSNHGKKIKEQARLQPTRRSDLVDIQQHAADANVFLGIHGTRAVNIHPILSGDLRLPRSLPGAQITGAAFGHGIYFATDWRKSYGYTGHGNSYWASGGNIRGRGFFMFLSDVIMGDAYMARSCGSWSSPPKGKDSVAAYDKYVSSLANDEHIIFDPSYQRIRYVVEASIG</sequence>
<reference evidence="5 6" key="1">
    <citation type="submission" date="2014-12" db="EMBL/GenBank/DDBJ databases">
        <title>Genome assembly of Enhygromyxa salina DSM 15201.</title>
        <authorList>
            <person name="Sharma G."/>
            <person name="Subramanian S."/>
        </authorList>
    </citation>
    <scope>NUCLEOTIDE SEQUENCE [LARGE SCALE GENOMIC DNA]</scope>
    <source>
        <strain evidence="5 6">DSM 15201</strain>
    </source>
</reference>
<dbReference type="GO" id="GO:0006302">
    <property type="term" value="P:double-strand break repair"/>
    <property type="evidence" value="ECO:0007669"/>
    <property type="project" value="TreeGrafter"/>
</dbReference>
<evidence type="ECO:0000256" key="3">
    <source>
        <dbReference type="ARBA" id="ARBA00023027"/>
    </source>
</evidence>
<dbReference type="PROSITE" id="PS51059">
    <property type="entry name" value="PARP_CATALYTIC"/>
    <property type="match status" value="1"/>
</dbReference>
<proteinExistence type="predicted"/>
<organism evidence="5 6">
    <name type="scientific">Enhygromyxa salina</name>
    <dbReference type="NCBI Taxonomy" id="215803"/>
    <lineage>
        <taxon>Bacteria</taxon>
        <taxon>Pseudomonadati</taxon>
        <taxon>Myxococcota</taxon>
        <taxon>Polyangia</taxon>
        <taxon>Nannocystales</taxon>
        <taxon>Nannocystaceae</taxon>
        <taxon>Enhygromyxa</taxon>
    </lineage>
</organism>
<feature type="domain" description="PARP catalytic" evidence="4">
    <location>
        <begin position="375"/>
        <end position="577"/>
    </location>
</feature>
<protein>
    <recommendedName>
        <fullName evidence="4">PARP catalytic domain-containing protein</fullName>
    </recommendedName>
</protein>
<dbReference type="InterPro" id="IPR012317">
    <property type="entry name" value="Poly(ADP-ribose)pol_cat_dom"/>
</dbReference>
<dbReference type="RefSeq" id="WP_052556670.1">
    <property type="nucleotide sequence ID" value="NZ_JMCC02000112.1"/>
</dbReference>
<dbReference type="Pfam" id="PF00644">
    <property type="entry name" value="PARP"/>
    <property type="match status" value="1"/>
</dbReference>
<dbReference type="PANTHER" id="PTHR10459:SF66">
    <property type="entry name" value="PROTEIN MONO-ADP-RIBOSYLTRANSFERASE PARP3"/>
    <property type="match status" value="1"/>
</dbReference>
<dbReference type="AlphaFoldDB" id="A0A0C1ZPK8"/>
<keyword evidence="2" id="KW-0808">Transferase</keyword>
<evidence type="ECO:0000259" key="4">
    <source>
        <dbReference type="PROSITE" id="PS51059"/>
    </source>
</evidence>
<dbReference type="GO" id="GO:0070212">
    <property type="term" value="P:protein poly-ADP-ribosylation"/>
    <property type="evidence" value="ECO:0007669"/>
    <property type="project" value="TreeGrafter"/>
</dbReference>
<keyword evidence="3" id="KW-0520">NAD</keyword>
<dbReference type="GO" id="GO:0003950">
    <property type="term" value="F:NAD+ poly-ADP-ribosyltransferase activity"/>
    <property type="evidence" value="ECO:0007669"/>
    <property type="project" value="InterPro"/>
</dbReference>
<dbReference type="Proteomes" id="UP000031599">
    <property type="component" value="Unassembled WGS sequence"/>
</dbReference>
<gene>
    <name evidence="5" type="ORF">DB30_00852</name>
</gene>
<name>A0A0C1ZPK8_9BACT</name>
<dbReference type="GO" id="GO:1990404">
    <property type="term" value="F:NAD+-protein mono-ADP-ribosyltransferase activity"/>
    <property type="evidence" value="ECO:0007669"/>
    <property type="project" value="TreeGrafter"/>
</dbReference>